<dbReference type="InterPro" id="IPR052402">
    <property type="entry name" value="ADCK_kinase"/>
</dbReference>
<dbReference type="PANTHER" id="PTHR45890">
    <property type="entry name" value="AARF DOMAIN CONTAINING KINASE 2 (PREDICTED)"/>
    <property type="match status" value="1"/>
</dbReference>
<feature type="compositionally biased region" description="Polar residues" evidence="2">
    <location>
        <begin position="126"/>
        <end position="147"/>
    </location>
</feature>
<comment type="similarity">
    <text evidence="1">Belongs to the protein kinase superfamily. ADCK protein kinase family.</text>
</comment>
<dbReference type="InterPro" id="IPR004147">
    <property type="entry name" value="ABC1_dom"/>
</dbReference>
<evidence type="ECO:0000313" key="4">
    <source>
        <dbReference type="EMBL" id="GLI69954.1"/>
    </source>
</evidence>
<name>A0ABQ5SJW2_9CHLO</name>
<organism evidence="4 5">
    <name type="scientific">Volvox africanus</name>
    <dbReference type="NCBI Taxonomy" id="51714"/>
    <lineage>
        <taxon>Eukaryota</taxon>
        <taxon>Viridiplantae</taxon>
        <taxon>Chlorophyta</taxon>
        <taxon>core chlorophytes</taxon>
        <taxon>Chlorophyceae</taxon>
        <taxon>CS clade</taxon>
        <taxon>Chlamydomonadales</taxon>
        <taxon>Volvocaceae</taxon>
        <taxon>Volvox</taxon>
    </lineage>
</organism>
<dbReference type="Proteomes" id="UP001165090">
    <property type="component" value="Unassembled WGS sequence"/>
</dbReference>
<comment type="caution">
    <text evidence="4">The sequence shown here is derived from an EMBL/GenBank/DDBJ whole genome shotgun (WGS) entry which is preliminary data.</text>
</comment>
<dbReference type="InterPro" id="IPR011009">
    <property type="entry name" value="Kinase-like_dom_sf"/>
</dbReference>
<dbReference type="PROSITE" id="PS50011">
    <property type="entry name" value="PROTEIN_KINASE_DOM"/>
    <property type="match status" value="1"/>
</dbReference>
<dbReference type="EMBL" id="BSDZ01000089">
    <property type="protein sequence ID" value="GLI69954.1"/>
    <property type="molecule type" value="Genomic_DNA"/>
</dbReference>
<dbReference type="Pfam" id="PF03109">
    <property type="entry name" value="ABC1"/>
    <property type="match status" value="1"/>
</dbReference>
<evidence type="ECO:0000256" key="1">
    <source>
        <dbReference type="ARBA" id="ARBA00009670"/>
    </source>
</evidence>
<gene>
    <name evidence="4" type="ORF">VaNZ11_014695</name>
</gene>
<protein>
    <recommendedName>
        <fullName evidence="3">Protein kinase domain-containing protein</fullName>
    </recommendedName>
</protein>
<accession>A0ABQ5SJW2</accession>
<evidence type="ECO:0000259" key="3">
    <source>
        <dbReference type="PROSITE" id="PS50011"/>
    </source>
</evidence>
<reference evidence="4 5" key="1">
    <citation type="journal article" date="2023" name="IScience">
        <title>Expanded male sex-determining region conserved during the evolution of homothallism in the green alga Volvox.</title>
        <authorList>
            <person name="Yamamoto K."/>
            <person name="Matsuzaki R."/>
            <person name="Mahakham W."/>
            <person name="Heman W."/>
            <person name="Sekimoto H."/>
            <person name="Kawachi M."/>
            <person name="Minakuchi Y."/>
            <person name="Toyoda A."/>
            <person name="Nozaki H."/>
        </authorList>
    </citation>
    <scope>NUCLEOTIDE SEQUENCE [LARGE SCALE GENOMIC DNA]</scope>
    <source>
        <strain evidence="4 5">NIES-4468</strain>
    </source>
</reference>
<feature type="domain" description="Protein kinase" evidence="3">
    <location>
        <begin position="459"/>
        <end position="851"/>
    </location>
</feature>
<feature type="compositionally biased region" description="Basic and acidic residues" evidence="2">
    <location>
        <begin position="111"/>
        <end position="120"/>
    </location>
</feature>
<sequence length="851" mass="92050">MSRTANERQRIFGVQVSEAQARLIASAALLTALHCRGTRSPALQPLTSAFSLRLSERCGQQLCCARGRPSCGPLPPLRATNPRAANSLPRTSAATSANPSPPGLFTNALRALREKPRHAPDLPGGTRNSKPPASTGLSSGTALSWSSGPAAAPSRGGPHCLGYGPAGGRTPCTTAGLTPPIASSPLNGSGSGVSLHRSPNLFRSFAASAIRLPPAASGRCYSHTAAAAAATAARHTRTGWNASQAYLSNVQKSVLETMAPYWGSLSWVALVALYKQSHAYAWGLPSVRQLHFFLLSAINVLAHNLPVTLALTVAEMARSSRCAQADTFSFYLDVPTADPSDRPWWQALPLQMAALLVSVGRSLWLLLLFAPVLLSAPVALQLQFRRAEWIELLRKTLEAAGPAFIKWGQWAATRHDLFPPDMCSELEKLHTQAPGHSFRYTQAAIERAFGVPMTELFESIDRQPVASGSIGQIHRAVLSDKGAVMTGVPPGSMVAVKVRHPGVDAAILRDFATMLAVAHLASLLPSLKHLRLEQTLSQFAAPLREQVDLSREAANLRRFNHNFRKTSHVFFPVPLYPLVTPDVLVETFETGEHIIAYIQSDHNPYNHRLSELGSGTMLQMMLVDNLIHSDLHPGNILVRLDPPGGLLGLLYSALDKIRQLQSIAPANRARIELLQQRWLQPSLVLLDVGMATELSPTDQVNMVGLFRSFAAMDGRACGDWTLRFSGDAQSCPDPEAFRVAMQEAFEELHKMDLAAAGSQGEAACTFKNGADALASVLELVRQHQVSLPGHICAVVVTTLVLEGWSNKLDPDHSVLTQVQTMFEPVNVAWAHRITQLVDRVMEEEANHFALA</sequence>
<evidence type="ECO:0000313" key="5">
    <source>
        <dbReference type="Proteomes" id="UP001165090"/>
    </source>
</evidence>
<proteinExistence type="inferred from homology"/>
<feature type="region of interest" description="Disordered" evidence="2">
    <location>
        <begin position="74"/>
        <end position="156"/>
    </location>
</feature>
<evidence type="ECO:0000256" key="2">
    <source>
        <dbReference type="SAM" id="MobiDB-lite"/>
    </source>
</evidence>
<keyword evidence="5" id="KW-1185">Reference proteome</keyword>
<dbReference type="PANTHER" id="PTHR45890:SF1">
    <property type="entry name" value="AARF DOMAIN CONTAINING KINASE 2"/>
    <property type="match status" value="1"/>
</dbReference>
<dbReference type="SUPFAM" id="SSF56112">
    <property type="entry name" value="Protein kinase-like (PK-like)"/>
    <property type="match status" value="1"/>
</dbReference>
<dbReference type="CDD" id="cd13971">
    <property type="entry name" value="ADCK2-like"/>
    <property type="match status" value="1"/>
</dbReference>
<dbReference type="InterPro" id="IPR044095">
    <property type="entry name" value="ADCK2_dom"/>
</dbReference>
<dbReference type="InterPro" id="IPR000719">
    <property type="entry name" value="Prot_kinase_dom"/>
</dbReference>
<feature type="compositionally biased region" description="Polar residues" evidence="2">
    <location>
        <begin position="88"/>
        <end position="98"/>
    </location>
</feature>